<evidence type="ECO:0000256" key="3">
    <source>
        <dbReference type="ARBA" id="ARBA00022643"/>
    </source>
</evidence>
<keyword evidence="12" id="KW-1185">Reference proteome</keyword>
<dbReference type="Pfam" id="PF01243">
    <property type="entry name" value="PNPOx_N"/>
    <property type="match status" value="1"/>
</dbReference>
<comment type="cofactor">
    <cofactor evidence="1">
        <name>FMN</name>
        <dbReference type="ChEBI" id="CHEBI:58210"/>
    </cofactor>
</comment>
<dbReference type="InterPro" id="IPR012675">
    <property type="entry name" value="Beta-grasp_dom_sf"/>
</dbReference>
<dbReference type="Pfam" id="PF22290">
    <property type="entry name" value="DmmA-like_N"/>
    <property type="match status" value="1"/>
</dbReference>
<dbReference type="RefSeq" id="WP_229432844.1">
    <property type="nucleotide sequence ID" value="NZ_JAJHPV010000013.1"/>
</dbReference>
<dbReference type="InterPro" id="IPR039261">
    <property type="entry name" value="FNR_nucleotide-bd"/>
</dbReference>
<dbReference type="PROSITE" id="PS51384">
    <property type="entry name" value="FAD_FR"/>
    <property type="match status" value="1"/>
</dbReference>
<evidence type="ECO:0000256" key="5">
    <source>
        <dbReference type="ARBA" id="ARBA00022723"/>
    </source>
</evidence>
<sequence length="529" mass="57377">MGRAFSDIAFTAQVRALQTQKGSRAQYAPLDQARDRGDRLGPSEVAFIEQADHFYQATVSETGWPYVQHRGGPAGFIRVMDDKTLGFADFAGNLQYISVGNLQHDDRIAMIFMDYANQRRLKLLGRARTVDIAGEPELAQRLRDPGYHGRIERAFIIEVEGFDWNCPQHITPRFTEEQVGSMTAPLHRQLRHLKDQLALASATSMPDAQGNGELALTVSGMRQLTSKVRAYELRDPAGQSLPAFQAGAHLEVPVLLADGSLGIRCYSITSDPSQRQVYEIAVLREDGGKGGSRAVHEQLRLGLTLRCSLPKNSFALDGKAPRVVFVAGGIGITPIRSMLYEARARGQEFDLHYAARSRRDAAFLEQLAAEFGARVTVYAADEGVRLDAQALLLSQPPGRQFYVCGPARLVDAFLQGAAALGRDPGLIHYERFNNAAGTGANHAITVTLARSRKMLQVPAASSILDVVEAAGIAAPASCRAGACGLCAVKVLEGDPEHRDAVLSQQQRDAGGLMCICVSRANGETLTLDL</sequence>
<keyword evidence="8" id="KW-0411">Iron-sulfur</keyword>
<evidence type="ECO:0000259" key="10">
    <source>
        <dbReference type="PROSITE" id="PS51384"/>
    </source>
</evidence>
<evidence type="ECO:0000256" key="4">
    <source>
        <dbReference type="ARBA" id="ARBA00022714"/>
    </source>
</evidence>
<dbReference type="SUPFAM" id="SSF54292">
    <property type="entry name" value="2Fe-2S ferredoxin-like"/>
    <property type="match status" value="1"/>
</dbReference>
<dbReference type="InterPro" id="IPR054582">
    <property type="entry name" value="DmmA-like_N"/>
</dbReference>
<dbReference type="InterPro" id="IPR017938">
    <property type="entry name" value="Riboflavin_synthase-like_b-brl"/>
</dbReference>
<evidence type="ECO:0000259" key="9">
    <source>
        <dbReference type="PROSITE" id="PS51085"/>
    </source>
</evidence>
<keyword evidence="5" id="KW-0479">Metal-binding</keyword>
<name>A0ABS8ITP9_9BURK</name>
<dbReference type="PROSITE" id="PS51085">
    <property type="entry name" value="2FE2S_FER_2"/>
    <property type="match status" value="1"/>
</dbReference>
<dbReference type="InterPro" id="IPR012349">
    <property type="entry name" value="Split_barrel_FMN-bd"/>
</dbReference>
<organism evidence="11 12">
    <name type="scientific">Massilia agrisoli</name>
    <dbReference type="NCBI Taxonomy" id="2892444"/>
    <lineage>
        <taxon>Bacteria</taxon>
        <taxon>Pseudomonadati</taxon>
        <taxon>Pseudomonadota</taxon>
        <taxon>Betaproteobacteria</taxon>
        <taxon>Burkholderiales</taxon>
        <taxon>Oxalobacteraceae</taxon>
        <taxon>Telluria group</taxon>
        <taxon>Massilia</taxon>
    </lineage>
</organism>
<evidence type="ECO:0000256" key="6">
    <source>
        <dbReference type="ARBA" id="ARBA00023002"/>
    </source>
</evidence>
<dbReference type="PANTHER" id="PTHR47354:SF1">
    <property type="entry name" value="CARNITINE MONOOXYGENASE REDUCTASE SUBUNIT"/>
    <property type="match status" value="1"/>
</dbReference>
<dbReference type="InterPro" id="IPR011576">
    <property type="entry name" value="Pyridox_Oxase_N"/>
</dbReference>
<dbReference type="Proteomes" id="UP001198701">
    <property type="component" value="Unassembled WGS sequence"/>
</dbReference>
<evidence type="ECO:0000313" key="11">
    <source>
        <dbReference type="EMBL" id="MCC6071975.1"/>
    </source>
</evidence>
<dbReference type="InterPro" id="IPR001041">
    <property type="entry name" value="2Fe-2S_ferredoxin-type"/>
</dbReference>
<dbReference type="PRINTS" id="PR00409">
    <property type="entry name" value="PHDIOXRDTASE"/>
</dbReference>
<reference evidence="11 12" key="1">
    <citation type="submission" date="2021-11" db="EMBL/GenBank/DDBJ databases">
        <authorList>
            <person name="Huq M.A."/>
        </authorList>
    </citation>
    <scope>NUCLEOTIDE SEQUENCE [LARGE SCALE GENOMIC DNA]</scope>
    <source>
        <strain evidence="11 12">MAHUQ-52</strain>
    </source>
</reference>
<keyword evidence="3" id="KW-0288">FMN</keyword>
<dbReference type="Pfam" id="PF00111">
    <property type="entry name" value="Fer2"/>
    <property type="match status" value="1"/>
</dbReference>
<dbReference type="Gene3D" id="3.40.50.80">
    <property type="entry name" value="Nucleotide-binding domain of ferredoxin-NADP reductase (FNR) module"/>
    <property type="match status" value="1"/>
</dbReference>
<dbReference type="Gene3D" id="2.30.110.10">
    <property type="entry name" value="Electron Transport, Fmn-binding Protein, Chain A"/>
    <property type="match status" value="1"/>
</dbReference>
<evidence type="ECO:0000313" key="12">
    <source>
        <dbReference type="Proteomes" id="UP001198701"/>
    </source>
</evidence>
<dbReference type="InterPro" id="IPR017927">
    <property type="entry name" value="FAD-bd_FR_type"/>
</dbReference>
<keyword evidence="6" id="KW-0560">Oxidoreductase</keyword>
<evidence type="ECO:0000256" key="1">
    <source>
        <dbReference type="ARBA" id="ARBA00001917"/>
    </source>
</evidence>
<dbReference type="SUPFAM" id="SSF52343">
    <property type="entry name" value="Ferredoxin reductase-like, C-terminal NADP-linked domain"/>
    <property type="match status" value="1"/>
</dbReference>
<gene>
    <name evidence="11" type="ORF">LMJ30_13530</name>
</gene>
<keyword evidence="4" id="KW-0001">2Fe-2S</keyword>
<dbReference type="PROSITE" id="PS00197">
    <property type="entry name" value="2FE2S_FER_1"/>
    <property type="match status" value="1"/>
</dbReference>
<evidence type="ECO:0000256" key="7">
    <source>
        <dbReference type="ARBA" id="ARBA00023004"/>
    </source>
</evidence>
<dbReference type="Gene3D" id="2.40.30.10">
    <property type="entry name" value="Translation factors"/>
    <property type="match status" value="1"/>
</dbReference>
<dbReference type="Gene3D" id="3.10.20.30">
    <property type="match status" value="1"/>
</dbReference>
<proteinExistence type="predicted"/>
<dbReference type="PANTHER" id="PTHR47354">
    <property type="entry name" value="NADH OXIDOREDUCTASE HCR"/>
    <property type="match status" value="1"/>
</dbReference>
<comment type="caution">
    <text evidence="11">The sequence shown here is derived from an EMBL/GenBank/DDBJ whole genome shotgun (WGS) entry which is preliminary data.</text>
</comment>
<evidence type="ECO:0000256" key="2">
    <source>
        <dbReference type="ARBA" id="ARBA00022630"/>
    </source>
</evidence>
<dbReference type="EMBL" id="JAJHPV010000013">
    <property type="protein sequence ID" value="MCC6071975.1"/>
    <property type="molecule type" value="Genomic_DNA"/>
</dbReference>
<dbReference type="CDD" id="cd00207">
    <property type="entry name" value="fer2"/>
    <property type="match status" value="1"/>
</dbReference>
<dbReference type="SUPFAM" id="SSF63380">
    <property type="entry name" value="Riboflavin synthase domain-like"/>
    <property type="match status" value="1"/>
</dbReference>
<keyword evidence="7" id="KW-0408">Iron</keyword>
<feature type="domain" description="FAD-binding FR-type" evidence="10">
    <location>
        <begin position="211"/>
        <end position="317"/>
    </location>
</feature>
<feature type="domain" description="2Fe-2S ferredoxin-type" evidence="9">
    <location>
        <begin position="442"/>
        <end position="529"/>
    </location>
</feature>
<keyword evidence="2" id="KW-0285">Flavoprotein</keyword>
<dbReference type="SUPFAM" id="SSF50475">
    <property type="entry name" value="FMN-binding split barrel"/>
    <property type="match status" value="1"/>
</dbReference>
<dbReference type="CDD" id="cd06185">
    <property type="entry name" value="PDR_like"/>
    <property type="match status" value="1"/>
</dbReference>
<evidence type="ECO:0000256" key="8">
    <source>
        <dbReference type="ARBA" id="ARBA00023014"/>
    </source>
</evidence>
<dbReference type="InterPro" id="IPR006058">
    <property type="entry name" value="2Fe2S_fd_BS"/>
</dbReference>
<protein>
    <submittedName>
        <fullName evidence="11">2Fe-2S iron-sulfur cluster-binding protein</fullName>
    </submittedName>
</protein>
<accession>A0ABS8ITP9</accession>
<dbReference type="InterPro" id="IPR050415">
    <property type="entry name" value="MRET"/>
</dbReference>
<dbReference type="InterPro" id="IPR036010">
    <property type="entry name" value="2Fe-2S_ferredoxin-like_sf"/>
</dbReference>